<dbReference type="Proteomes" id="UP000549765">
    <property type="component" value="Unassembled WGS sequence"/>
</dbReference>
<keyword evidence="7" id="KW-0255">Endonuclease</keyword>
<dbReference type="Pfam" id="PF01119">
    <property type="entry name" value="DNA_mis_repair"/>
    <property type="match status" value="1"/>
</dbReference>
<dbReference type="GO" id="GO:0016887">
    <property type="term" value="F:ATP hydrolysis activity"/>
    <property type="evidence" value="ECO:0007669"/>
    <property type="project" value="InterPro"/>
</dbReference>
<dbReference type="NCBIfam" id="TIGR00585">
    <property type="entry name" value="mutl"/>
    <property type="match status" value="1"/>
</dbReference>
<dbReference type="FunFam" id="3.30.565.10:FF:000003">
    <property type="entry name" value="DNA mismatch repair endonuclease MutL"/>
    <property type="match status" value="1"/>
</dbReference>
<keyword evidence="8" id="KW-1185">Reference proteome</keyword>
<dbReference type="Pfam" id="PF08676">
    <property type="entry name" value="MutL_C"/>
    <property type="match status" value="1"/>
</dbReference>
<dbReference type="SUPFAM" id="SSF54211">
    <property type="entry name" value="Ribosomal protein S5 domain 2-like"/>
    <property type="match status" value="1"/>
</dbReference>
<evidence type="ECO:0000259" key="6">
    <source>
        <dbReference type="SMART" id="SM01340"/>
    </source>
</evidence>
<keyword evidence="2 4" id="KW-0227">DNA damage</keyword>
<evidence type="ECO:0000256" key="4">
    <source>
        <dbReference type="HAMAP-Rule" id="MF_00149"/>
    </source>
</evidence>
<dbReference type="SMART" id="SM01340">
    <property type="entry name" value="DNA_mis_repair"/>
    <property type="match status" value="1"/>
</dbReference>
<dbReference type="Gene3D" id="3.30.1370.100">
    <property type="entry name" value="MutL, C-terminal domain, regulatory subdomain"/>
    <property type="match status" value="1"/>
</dbReference>
<dbReference type="Gene3D" id="3.30.565.10">
    <property type="entry name" value="Histidine kinase-like ATPase, C-terminal domain"/>
    <property type="match status" value="1"/>
</dbReference>
<dbReference type="GO" id="GO:0004519">
    <property type="term" value="F:endonuclease activity"/>
    <property type="evidence" value="ECO:0007669"/>
    <property type="project" value="UniProtKB-KW"/>
</dbReference>
<dbReference type="HAMAP" id="MF_00149">
    <property type="entry name" value="DNA_mis_repair"/>
    <property type="match status" value="1"/>
</dbReference>
<dbReference type="Pfam" id="PF13589">
    <property type="entry name" value="HATPase_c_3"/>
    <property type="match status" value="1"/>
</dbReference>
<dbReference type="InterPro" id="IPR020568">
    <property type="entry name" value="Ribosomal_Su5_D2-typ_SF"/>
</dbReference>
<evidence type="ECO:0000256" key="1">
    <source>
        <dbReference type="ARBA" id="ARBA00006082"/>
    </source>
</evidence>
<dbReference type="InterPro" id="IPR020667">
    <property type="entry name" value="DNA_mismatch_repair_MutL"/>
</dbReference>
<keyword evidence="3 4" id="KW-0234">DNA repair</keyword>
<feature type="domain" description="DNA mismatch repair protein S5" evidence="6">
    <location>
        <begin position="208"/>
        <end position="326"/>
    </location>
</feature>
<dbReference type="CDD" id="cd00782">
    <property type="entry name" value="MutL_Trans"/>
    <property type="match status" value="1"/>
</dbReference>
<dbReference type="InterPro" id="IPR042121">
    <property type="entry name" value="MutL_C_regsub"/>
</dbReference>
<dbReference type="InterPro" id="IPR002099">
    <property type="entry name" value="MutL/Mlh/PMS"/>
</dbReference>
<reference evidence="7 8" key="1">
    <citation type="submission" date="2020-04" db="EMBL/GenBank/DDBJ databases">
        <title>MicrobeNet Type strains.</title>
        <authorList>
            <person name="Nicholson A.C."/>
        </authorList>
    </citation>
    <scope>NUCLEOTIDE SEQUENCE [LARGE SCALE GENOMIC DNA]</scope>
    <source>
        <strain evidence="7 8">CCUG 61472</strain>
    </source>
</reference>
<dbReference type="GO" id="GO:0006298">
    <property type="term" value="P:mismatch repair"/>
    <property type="evidence" value="ECO:0007669"/>
    <property type="project" value="UniProtKB-UniRule"/>
</dbReference>
<evidence type="ECO:0000256" key="2">
    <source>
        <dbReference type="ARBA" id="ARBA00022763"/>
    </source>
</evidence>
<dbReference type="InterPro" id="IPR014721">
    <property type="entry name" value="Ribsml_uS5_D2-typ_fold_subgr"/>
</dbReference>
<gene>
    <name evidence="4 7" type="primary">mutL</name>
    <name evidence="7" type="ORF">HF964_05710</name>
</gene>
<dbReference type="GO" id="GO:0030983">
    <property type="term" value="F:mismatched DNA binding"/>
    <property type="evidence" value="ECO:0007669"/>
    <property type="project" value="InterPro"/>
</dbReference>
<sequence>MAKIHELSVNLANQIAAGEVIERPASVVKELLENSLDAQATQIDILIEAAGTKLIEIIDNGDGIDDDDVEIAFRRHATSKIIDRQDLFKVRTLGFRGEALPSIASIADVELTTSTGQQAGTYVHIKGGEVLAKKSASARRGTRIKVTELFFNTPARLKYLKSQQTELAKIVDIVNRLSLSYPQVTFHLVHNGKQIIRTAGNGDVKRVIAEIYGLTAAQKMVPINAEDNDFQVEGFVSLPELTRASRDYISVLINGRYIKNFQITKAIIKGYGSKLMVGRYPFAVVNIKMDPLLVDVNVHPTKQEVRLSQEESLVSLITQVIQQVFTHVSLIPDGYQNLAGPIATSLNDQVTQEDDSTKTIDSTDFINQLNQTSMKYHLNPDETKTRISKSSFQKLADVDAENTLIKPAVTPINVLSKTDLNSSAVKAFKTRYANEPQNELAQLIPVDVTKERQQTALEVEPKNITEIELSAKPWPNLRYIGQMFGTFLFAEGPQGLYLIDQHAAQERINYEYYREEIGHLGTASQQLLIPLVLDYPLVDVVKINDKLTLLQAVGLDLEMFGDNSFILHHHPSWFVADQVESTTREMIDWVLREGQITTADFREKTAIMMSCKRAIKANQHLSDLEAKELIKNLGVTKNPYNCPHGRPVLVTLSLTDMEKMFKRIQDSHGSWIDYDGHPY</sequence>
<dbReference type="InterPro" id="IPR038973">
    <property type="entry name" value="MutL/Mlh/Pms-like"/>
</dbReference>
<dbReference type="SUPFAM" id="SSF118116">
    <property type="entry name" value="DNA mismatch repair protein MutL"/>
    <property type="match status" value="1"/>
</dbReference>
<dbReference type="InterPro" id="IPR013507">
    <property type="entry name" value="DNA_mismatch_S5_2-like"/>
</dbReference>
<dbReference type="PANTHER" id="PTHR10073:SF12">
    <property type="entry name" value="DNA MISMATCH REPAIR PROTEIN MLH1"/>
    <property type="match status" value="1"/>
</dbReference>
<dbReference type="Gene3D" id="3.30.230.10">
    <property type="match status" value="1"/>
</dbReference>
<dbReference type="GO" id="GO:0005524">
    <property type="term" value="F:ATP binding"/>
    <property type="evidence" value="ECO:0007669"/>
    <property type="project" value="InterPro"/>
</dbReference>
<accession>A0A7X6N3W3</accession>
<dbReference type="InterPro" id="IPR014790">
    <property type="entry name" value="MutL_C"/>
</dbReference>
<dbReference type="EMBL" id="JAAXPN010000005">
    <property type="protein sequence ID" value="NKZ24297.1"/>
    <property type="molecule type" value="Genomic_DNA"/>
</dbReference>
<dbReference type="GO" id="GO:0032300">
    <property type="term" value="C:mismatch repair complex"/>
    <property type="evidence" value="ECO:0007669"/>
    <property type="project" value="InterPro"/>
</dbReference>
<name>A0A7X6N3W3_9LACO</name>
<evidence type="ECO:0000256" key="3">
    <source>
        <dbReference type="ARBA" id="ARBA00023204"/>
    </source>
</evidence>
<organism evidence="7 8">
    <name type="scientific">Periweissella fabalis</name>
    <dbReference type="NCBI Taxonomy" id="1070421"/>
    <lineage>
        <taxon>Bacteria</taxon>
        <taxon>Bacillati</taxon>
        <taxon>Bacillota</taxon>
        <taxon>Bacilli</taxon>
        <taxon>Lactobacillales</taxon>
        <taxon>Lactobacillaceae</taxon>
        <taxon>Periweissella</taxon>
    </lineage>
</organism>
<dbReference type="GO" id="GO:0140664">
    <property type="term" value="F:ATP-dependent DNA damage sensor activity"/>
    <property type="evidence" value="ECO:0007669"/>
    <property type="project" value="InterPro"/>
</dbReference>
<evidence type="ECO:0000259" key="5">
    <source>
        <dbReference type="SMART" id="SM00853"/>
    </source>
</evidence>
<dbReference type="RefSeq" id="WP_168722093.1">
    <property type="nucleotide sequence ID" value="NZ_JAAXPN010000005.1"/>
</dbReference>
<keyword evidence="7" id="KW-0540">Nuclease</keyword>
<comment type="similarity">
    <text evidence="1 4">Belongs to the DNA mismatch repair MutL/HexB family.</text>
</comment>
<evidence type="ECO:0000313" key="8">
    <source>
        <dbReference type="Proteomes" id="UP000549765"/>
    </source>
</evidence>
<comment type="caution">
    <text evidence="7">The sequence shown here is derived from an EMBL/GenBank/DDBJ whole genome shotgun (WGS) entry which is preliminary data.</text>
</comment>
<dbReference type="PROSITE" id="PS00058">
    <property type="entry name" value="DNA_MISMATCH_REPAIR_1"/>
    <property type="match status" value="1"/>
</dbReference>
<dbReference type="SUPFAM" id="SSF55874">
    <property type="entry name" value="ATPase domain of HSP90 chaperone/DNA topoisomerase II/histidine kinase"/>
    <property type="match status" value="1"/>
</dbReference>
<dbReference type="SMART" id="SM00853">
    <property type="entry name" value="MutL_C"/>
    <property type="match status" value="1"/>
</dbReference>
<dbReference type="NCBIfam" id="NF000950">
    <property type="entry name" value="PRK00095.1-3"/>
    <property type="match status" value="1"/>
</dbReference>
<feature type="domain" description="MutL C-terminal dimerisation" evidence="5">
    <location>
        <begin position="479"/>
        <end position="621"/>
    </location>
</feature>
<dbReference type="AlphaFoldDB" id="A0A7X6N3W3"/>
<evidence type="ECO:0000313" key="7">
    <source>
        <dbReference type="EMBL" id="NKZ24297.1"/>
    </source>
</evidence>
<dbReference type="InterPro" id="IPR036890">
    <property type="entry name" value="HATPase_C_sf"/>
</dbReference>
<proteinExistence type="inferred from homology"/>
<comment type="function">
    <text evidence="4">This protein is involved in the repair of mismatches in DNA. It is required for dam-dependent methyl-directed DNA mismatch repair. May act as a 'molecular matchmaker', a protein that promotes the formation of a stable complex between two or more DNA-binding proteins in an ATP-dependent manner without itself being part of a final effector complex.</text>
</comment>
<dbReference type="InterPro" id="IPR037198">
    <property type="entry name" value="MutL_C_sf"/>
</dbReference>
<keyword evidence="7" id="KW-0378">Hydrolase</keyword>
<protein>
    <recommendedName>
        <fullName evidence="4">DNA mismatch repair protein MutL</fullName>
    </recommendedName>
</protein>
<dbReference type="PANTHER" id="PTHR10073">
    <property type="entry name" value="DNA MISMATCH REPAIR PROTEIN MLH, PMS, MUTL"/>
    <property type="match status" value="1"/>
</dbReference>
<dbReference type="Gene3D" id="3.30.1540.20">
    <property type="entry name" value="MutL, C-terminal domain, dimerisation subdomain"/>
    <property type="match status" value="1"/>
</dbReference>
<dbReference type="InterPro" id="IPR014762">
    <property type="entry name" value="DNA_mismatch_repair_CS"/>
</dbReference>
<dbReference type="CDD" id="cd16926">
    <property type="entry name" value="HATPase_MutL-MLH-PMS-like"/>
    <property type="match status" value="1"/>
</dbReference>
<dbReference type="InterPro" id="IPR042120">
    <property type="entry name" value="MutL_C_dimsub"/>
</dbReference>